<dbReference type="InterPro" id="IPR051601">
    <property type="entry name" value="Serine_prot/Carboxylest_S33"/>
</dbReference>
<name>C7M0Z1_ACIFD</name>
<dbReference type="Gene3D" id="3.40.50.1820">
    <property type="entry name" value="alpha/beta hydrolase"/>
    <property type="match status" value="1"/>
</dbReference>
<dbReference type="Pfam" id="PF12697">
    <property type="entry name" value="Abhydrolase_6"/>
    <property type="match status" value="1"/>
</dbReference>
<protein>
    <submittedName>
        <fullName evidence="4">Alpha/beta hydrolase fold protein</fullName>
    </submittedName>
</protein>
<dbReference type="EMBL" id="CP001631">
    <property type="protein sequence ID" value="ACU54649.1"/>
    <property type="molecule type" value="Genomic_DNA"/>
</dbReference>
<evidence type="ECO:0000313" key="4">
    <source>
        <dbReference type="EMBL" id="ACU54649.1"/>
    </source>
</evidence>
<dbReference type="Proteomes" id="UP000000771">
    <property type="component" value="Chromosome"/>
</dbReference>
<dbReference type="SUPFAM" id="SSF53474">
    <property type="entry name" value="alpha/beta-Hydrolases"/>
    <property type="match status" value="1"/>
</dbReference>
<evidence type="ECO:0000313" key="5">
    <source>
        <dbReference type="Proteomes" id="UP000000771"/>
    </source>
</evidence>
<dbReference type="RefSeq" id="WP_015799128.1">
    <property type="nucleotide sequence ID" value="NC_013124.1"/>
</dbReference>
<dbReference type="STRING" id="525909.Afer_1733"/>
<dbReference type="ESTHER" id="acifd-c7m0z1">
    <property type="family name" value="6_AlphaBeta_hydrolase"/>
</dbReference>
<keyword evidence="2 4" id="KW-0378">Hydrolase</keyword>
<accession>C7M0Z1</accession>
<dbReference type="PANTHER" id="PTHR43248">
    <property type="entry name" value="2-SUCCINYL-6-HYDROXY-2,4-CYCLOHEXADIENE-1-CARBOXYLATE SYNTHASE"/>
    <property type="match status" value="1"/>
</dbReference>
<dbReference type="PANTHER" id="PTHR43248:SF2">
    <property type="entry name" value="PROLYL AMINOPEPTIDASE"/>
    <property type="match status" value="1"/>
</dbReference>
<sequence>MGRDLAVDRFAGSEPRVVVVHGVLDRAATFRRFARALAPLEVVLYDRRGYARSRDMGPATFTAHLADLRAVVGREHATVVVGHSLGGTLALALASDPPPTLRGVSVFEAPLPTSAWWGPWAVDPRSVLAGEVPEPDLEELVSDFLRRAMGPALAQLGPNFLAERRAEAPAFTRELAELAAGEVAIDLDRISVPVQAGIGELAGTRHRRGLATLMASIDAEAYCVRGAPHGVHLSAPAAWAEAVRDFIRRLD</sequence>
<dbReference type="InterPro" id="IPR029058">
    <property type="entry name" value="AB_hydrolase_fold"/>
</dbReference>
<evidence type="ECO:0000259" key="3">
    <source>
        <dbReference type="Pfam" id="PF12697"/>
    </source>
</evidence>
<keyword evidence="5" id="KW-1185">Reference proteome</keyword>
<gene>
    <name evidence="4" type="ordered locus">Afer_1733</name>
</gene>
<comment type="similarity">
    <text evidence="1">Belongs to the peptidase S33 family.</text>
</comment>
<dbReference type="OrthoDB" id="9769541at2"/>
<dbReference type="KEGG" id="afo:Afer_1733"/>
<dbReference type="GO" id="GO:0016787">
    <property type="term" value="F:hydrolase activity"/>
    <property type="evidence" value="ECO:0007669"/>
    <property type="project" value="UniProtKB-KW"/>
</dbReference>
<dbReference type="HOGENOM" id="CLU_1105277_0_0_11"/>
<dbReference type="InterPro" id="IPR000073">
    <property type="entry name" value="AB_hydrolase_1"/>
</dbReference>
<proteinExistence type="inferred from homology"/>
<feature type="domain" description="AB hydrolase-1" evidence="3">
    <location>
        <begin position="17"/>
        <end position="242"/>
    </location>
</feature>
<evidence type="ECO:0000256" key="2">
    <source>
        <dbReference type="ARBA" id="ARBA00022801"/>
    </source>
</evidence>
<evidence type="ECO:0000256" key="1">
    <source>
        <dbReference type="ARBA" id="ARBA00010088"/>
    </source>
</evidence>
<reference evidence="4 5" key="1">
    <citation type="journal article" date="2009" name="Stand. Genomic Sci.">
        <title>Complete genome sequence of Acidimicrobium ferrooxidans type strain (ICP).</title>
        <authorList>
            <person name="Clum A."/>
            <person name="Nolan M."/>
            <person name="Lang E."/>
            <person name="Glavina Del Rio T."/>
            <person name="Tice H."/>
            <person name="Copeland A."/>
            <person name="Cheng J.F."/>
            <person name="Lucas S."/>
            <person name="Chen F."/>
            <person name="Bruce D."/>
            <person name="Goodwin L."/>
            <person name="Pitluck S."/>
            <person name="Ivanova N."/>
            <person name="Mavrommatis K."/>
            <person name="Mikhailova N."/>
            <person name="Pati A."/>
            <person name="Chen A."/>
            <person name="Palaniappan K."/>
            <person name="Goker M."/>
            <person name="Spring S."/>
            <person name="Land M."/>
            <person name="Hauser L."/>
            <person name="Chang Y.J."/>
            <person name="Jeffries C.C."/>
            <person name="Chain P."/>
            <person name="Bristow J."/>
            <person name="Eisen J.A."/>
            <person name="Markowitz V."/>
            <person name="Hugenholtz P."/>
            <person name="Kyrpides N.C."/>
            <person name="Klenk H.P."/>
            <person name="Lapidus A."/>
        </authorList>
    </citation>
    <scope>NUCLEOTIDE SEQUENCE [LARGE SCALE GENOMIC DNA]</scope>
    <source>
        <strain evidence="5">DSM 10331 / JCM 15462 / NBRC 103882 / ICP</strain>
    </source>
</reference>
<organism evidence="4 5">
    <name type="scientific">Acidimicrobium ferrooxidans (strain DSM 10331 / JCM 15462 / NBRC 103882 / ICP)</name>
    <dbReference type="NCBI Taxonomy" id="525909"/>
    <lineage>
        <taxon>Bacteria</taxon>
        <taxon>Bacillati</taxon>
        <taxon>Actinomycetota</taxon>
        <taxon>Acidimicrobiia</taxon>
        <taxon>Acidimicrobiales</taxon>
        <taxon>Acidimicrobiaceae</taxon>
        <taxon>Acidimicrobium</taxon>
    </lineage>
</organism>
<dbReference type="AlphaFoldDB" id="C7M0Z1"/>
<dbReference type="eggNOG" id="COG2267">
    <property type="taxonomic scope" value="Bacteria"/>
</dbReference>